<dbReference type="InterPro" id="IPR011992">
    <property type="entry name" value="EF-hand-dom_pair"/>
</dbReference>
<evidence type="ECO:0000313" key="5">
    <source>
        <dbReference type="EMBL" id="KAK2721940.1"/>
    </source>
</evidence>
<dbReference type="CDD" id="cd00051">
    <property type="entry name" value="EFh"/>
    <property type="match status" value="1"/>
</dbReference>
<dbReference type="Pfam" id="PF13499">
    <property type="entry name" value="EF-hand_7"/>
    <property type="match status" value="2"/>
</dbReference>
<feature type="domain" description="EF-hand" evidence="4">
    <location>
        <begin position="43"/>
        <end position="78"/>
    </location>
</feature>
<evidence type="ECO:0000313" key="6">
    <source>
        <dbReference type="Proteomes" id="UP001187531"/>
    </source>
</evidence>
<feature type="domain" description="EF-hand" evidence="4">
    <location>
        <begin position="115"/>
        <end position="150"/>
    </location>
</feature>
<dbReference type="SUPFAM" id="SSF47473">
    <property type="entry name" value="EF-hand"/>
    <property type="match status" value="1"/>
</dbReference>
<dbReference type="PANTHER" id="PTHR34524:SF6">
    <property type="entry name" value="CALCYPHOSINE LIKE"/>
    <property type="match status" value="1"/>
</dbReference>
<accession>A0AA88I4Z7</accession>
<dbReference type="InterPro" id="IPR002048">
    <property type="entry name" value="EF_hand_dom"/>
</dbReference>
<dbReference type="PROSITE" id="PS00018">
    <property type="entry name" value="EF_HAND_1"/>
    <property type="match status" value="2"/>
</dbReference>
<dbReference type="EMBL" id="JAVRJZ010000005">
    <property type="protein sequence ID" value="KAK2721939.1"/>
    <property type="molecule type" value="Genomic_DNA"/>
</dbReference>
<dbReference type="InterPro" id="IPR051581">
    <property type="entry name" value="Ca-bind"/>
</dbReference>
<dbReference type="PANTHER" id="PTHR34524">
    <property type="entry name" value="CALCYPHOSIN"/>
    <property type="match status" value="1"/>
</dbReference>
<dbReference type="InterPro" id="IPR018247">
    <property type="entry name" value="EF_Hand_1_Ca_BS"/>
</dbReference>
<evidence type="ECO:0000259" key="4">
    <source>
        <dbReference type="PROSITE" id="PS50222"/>
    </source>
</evidence>
<organism evidence="5 6">
    <name type="scientific">Artemia franciscana</name>
    <name type="common">Brine shrimp</name>
    <name type="synonym">Artemia sanfranciscana</name>
    <dbReference type="NCBI Taxonomy" id="6661"/>
    <lineage>
        <taxon>Eukaryota</taxon>
        <taxon>Metazoa</taxon>
        <taxon>Ecdysozoa</taxon>
        <taxon>Arthropoda</taxon>
        <taxon>Crustacea</taxon>
        <taxon>Branchiopoda</taxon>
        <taxon>Anostraca</taxon>
        <taxon>Artemiidae</taxon>
        <taxon>Artemia</taxon>
    </lineage>
</organism>
<dbReference type="EMBL" id="JAVRJZ010000005">
    <property type="protein sequence ID" value="KAK2721937.1"/>
    <property type="molecule type" value="Genomic_DNA"/>
</dbReference>
<feature type="domain" description="EF-hand" evidence="4">
    <location>
        <begin position="79"/>
        <end position="114"/>
    </location>
</feature>
<keyword evidence="3" id="KW-0106">Calcium</keyword>
<dbReference type="PROSITE" id="PS50222">
    <property type="entry name" value="EF_HAND_2"/>
    <property type="match status" value="3"/>
</dbReference>
<dbReference type="GO" id="GO:0005509">
    <property type="term" value="F:calcium ion binding"/>
    <property type="evidence" value="ECO:0007669"/>
    <property type="project" value="InterPro"/>
</dbReference>
<dbReference type="Gene3D" id="1.10.238.10">
    <property type="entry name" value="EF-hand"/>
    <property type="match status" value="2"/>
</dbReference>
<gene>
    <name evidence="5" type="ORF">QYM36_002491</name>
</gene>
<dbReference type="EMBL" id="JAVRJZ010000005">
    <property type="protein sequence ID" value="KAK2721940.1"/>
    <property type="molecule type" value="Genomic_DNA"/>
</dbReference>
<evidence type="ECO:0000256" key="3">
    <source>
        <dbReference type="ARBA" id="ARBA00022837"/>
    </source>
</evidence>
<evidence type="ECO:0000256" key="1">
    <source>
        <dbReference type="ARBA" id="ARBA00022723"/>
    </source>
</evidence>
<keyword evidence="1" id="KW-0479">Metal-binding</keyword>
<keyword evidence="2" id="KW-0677">Repeat</keyword>
<dbReference type="Proteomes" id="UP001187531">
    <property type="component" value="Unassembled WGS sequence"/>
</dbReference>
<comment type="caution">
    <text evidence="5">The sequence shown here is derived from an EMBL/GenBank/DDBJ whole genome shotgun (WGS) entry which is preliminary data.</text>
</comment>
<reference evidence="5" key="1">
    <citation type="submission" date="2023-07" db="EMBL/GenBank/DDBJ databases">
        <title>Chromosome-level genome assembly of Artemia franciscana.</title>
        <authorList>
            <person name="Jo E."/>
        </authorList>
    </citation>
    <scope>NUCLEOTIDE SEQUENCE</scope>
    <source>
        <tissue evidence="5">Whole body</tissue>
    </source>
</reference>
<sequence>MHRPMTAMSRNEQEMMVKARRQLKLTEEPIEKLRCMLLSRGASGILGFGIAFRRMDDDRSRTLTLEEFKKGLRETGLDLDDSEANDIFQLFDKDGSGTLSIEEFLRGVRPAIGDSRKNLIMEAFSKMDKTEDGVITIEDLRGVYSVTQHPKYLSGESTENEILGKFLSNFESTPSPDGKVTFDEFLDYYTGVSASIDNDAYFDLMMRQCWGL</sequence>
<evidence type="ECO:0000256" key="2">
    <source>
        <dbReference type="ARBA" id="ARBA00022737"/>
    </source>
</evidence>
<keyword evidence="6" id="KW-1185">Reference proteome</keyword>
<dbReference type="SMART" id="SM00054">
    <property type="entry name" value="EFh"/>
    <property type="match status" value="3"/>
</dbReference>
<proteinExistence type="predicted"/>
<protein>
    <recommendedName>
        <fullName evidence="4">EF-hand domain-containing protein</fullName>
    </recommendedName>
</protein>
<name>A0AA88I4Z7_ARTSF</name>
<dbReference type="AlphaFoldDB" id="A0AA88I4Z7"/>